<dbReference type="Proteomes" id="UP000821845">
    <property type="component" value="Chromosome 6"/>
</dbReference>
<keyword evidence="2" id="KW-1185">Reference proteome</keyword>
<name>A0ACB7S190_HYAAI</name>
<protein>
    <submittedName>
        <fullName evidence="1">Uncharacterized protein</fullName>
    </submittedName>
</protein>
<evidence type="ECO:0000313" key="2">
    <source>
        <dbReference type="Proteomes" id="UP000821845"/>
    </source>
</evidence>
<sequence length="221" mass="24013">MGSTRERALRTMDHLSASGHTVLQARMIGKTTTALVTFERLQMGHRSDQCPTTNHVPCKICGVDNPTSGLSCTPKLAVAVVITQPQTRAVLHATTYKQQVPLQVGHPGHGPSPGGARRVRPALVPIARRGLNRRLQRGLPLLKSPDHWPPQPAKPEPKKRAPPYGASGGKLGEEASSALTFLRYPVPNFSFSSAEEQNPDTSTPGKWRSNCRRLMLDSGPR</sequence>
<reference evidence="1" key="1">
    <citation type="submission" date="2020-05" db="EMBL/GenBank/DDBJ databases">
        <title>Large-scale comparative analyses of tick genomes elucidate their genetic diversity and vector capacities.</title>
        <authorList>
            <person name="Jia N."/>
            <person name="Wang J."/>
            <person name="Shi W."/>
            <person name="Du L."/>
            <person name="Sun Y."/>
            <person name="Zhan W."/>
            <person name="Jiang J."/>
            <person name="Wang Q."/>
            <person name="Zhang B."/>
            <person name="Ji P."/>
            <person name="Sakyi L.B."/>
            <person name="Cui X."/>
            <person name="Yuan T."/>
            <person name="Jiang B."/>
            <person name="Yang W."/>
            <person name="Lam T.T.-Y."/>
            <person name="Chang Q."/>
            <person name="Ding S."/>
            <person name="Wang X."/>
            <person name="Zhu J."/>
            <person name="Ruan X."/>
            <person name="Zhao L."/>
            <person name="Wei J."/>
            <person name="Que T."/>
            <person name="Du C."/>
            <person name="Cheng J."/>
            <person name="Dai P."/>
            <person name="Han X."/>
            <person name="Huang E."/>
            <person name="Gao Y."/>
            <person name="Liu J."/>
            <person name="Shao H."/>
            <person name="Ye R."/>
            <person name="Li L."/>
            <person name="Wei W."/>
            <person name="Wang X."/>
            <person name="Wang C."/>
            <person name="Yang T."/>
            <person name="Huo Q."/>
            <person name="Li W."/>
            <person name="Guo W."/>
            <person name="Chen H."/>
            <person name="Zhou L."/>
            <person name="Ni X."/>
            <person name="Tian J."/>
            <person name="Zhou Y."/>
            <person name="Sheng Y."/>
            <person name="Liu T."/>
            <person name="Pan Y."/>
            <person name="Xia L."/>
            <person name="Li J."/>
            <person name="Zhao F."/>
            <person name="Cao W."/>
        </authorList>
    </citation>
    <scope>NUCLEOTIDE SEQUENCE</scope>
    <source>
        <strain evidence="1">Hyas-2018</strain>
    </source>
</reference>
<evidence type="ECO:0000313" key="1">
    <source>
        <dbReference type="EMBL" id="KAH6928380.1"/>
    </source>
</evidence>
<organism evidence="1 2">
    <name type="scientific">Hyalomma asiaticum</name>
    <name type="common">Tick</name>
    <dbReference type="NCBI Taxonomy" id="266040"/>
    <lineage>
        <taxon>Eukaryota</taxon>
        <taxon>Metazoa</taxon>
        <taxon>Ecdysozoa</taxon>
        <taxon>Arthropoda</taxon>
        <taxon>Chelicerata</taxon>
        <taxon>Arachnida</taxon>
        <taxon>Acari</taxon>
        <taxon>Parasitiformes</taxon>
        <taxon>Ixodida</taxon>
        <taxon>Ixodoidea</taxon>
        <taxon>Ixodidae</taxon>
        <taxon>Hyalomminae</taxon>
        <taxon>Hyalomma</taxon>
    </lineage>
</organism>
<comment type="caution">
    <text evidence="1">The sequence shown here is derived from an EMBL/GenBank/DDBJ whole genome shotgun (WGS) entry which is preliminary data.</text>
</comment>
<gene>
    <name evidence="1" type="ORF">HPB50_015242</name>
</gene>
<proteinExistence type="predicted"/>
<accession>A0ACB7S190</accession>
<dbReference type="EMBL" id="CM023486">
    <property type="protein sequence ID" value="KAH6928380.1"/>
    <property type="molecule type" value="Genomic_DNA"/>
</dbReference>